<feature type="modified residue" description="4-aspartylphosphate" evidence="6">
    <location>
        <position position="52"/>
    </location>
</feature>
<keyword evidence="3 7" id="KW-0238">DNA-binding</keyword>
<evidence type="ECO:0000259" key="8">
    <source>
        <dbReference type="PROSITE" id="PS50110"/>
    </source>
</evidence>
<dbReference type="GO" id="GO:0032993">
    <property type="term" value="C:protein-DNA complex"/>
    <property type="evidence" value="ECO:0007669"/>
    <property type="project" value="TreeGrafter"/>
</dbReference>
<evidence type="ECO:0000259" key="9">
    <source>
        <dbReference type="PROSITE" id="PS51755"/>
    </source>
</evidence>
<dbReference type="CDD" id="cd00383">
    <property type="entry name" value="trans_reg_C"/>
    <property type="match status" value="1"/>
</dbReference>
<dbReference type="GO" id="GO:0006355">
    <property type="term" value="P:regulation of DNA-templated transcription"/>
    <property type="evidence" value="ECO:0007669"/>
    <property type="project" value="InterPro"/>
</dbReference>
<keyword evidence="2" id="KW-0805">Transcription regulation</keyword>
<dbReference type="GO" id="GO:0000976">
    <property type="term" value="F:transcription cis-regulatory region binding"/>
    <property type="evidence" value="ECO:0007669"/>
    <property type="project" value="TreeGrafter"/>
</dbReference>
<dbReference type="Gene3D" id="3.40.50.2300">
    <property type="match status" value="1"/>
</dbReference>
<evidence type="ECO:0000256" key="5">
    <source>
        <dbReference type="ARBA" id="ARBA00024867"/>
    </source>
</evidence>
<evidence type="ECO:0000256" key="3">
    <source>
        <dbReference type="ARBA" id="ARBA00023125"/>
    </source>
</evidence>
<evidence type="ECO:0000256" key="6">
    <source>
        <dbReference type="PROSITE-ProRule" id="PRU00169"/>
    </source>
</evidence>
<dbReference type="Gene3D" id="1.10.10.10">
    <property type="entry name" value="Winged helix-like DNA-binding domain superfamily/Winged helix DNA-binding domain"/>
    <property type="match status" value="1"/>
</dbReference>
<proteinExistence type="predicted"/>
<dbReference type="AlphaFoldDB" id="A0A0C7PT36"/>
<gene>
    <name evidence="10" type="primary">graR_4</name>
    <name evidence="10" type="ORF">R28058_14501</name>
</gene>
<feature type="DNA-binding region" description="OmpR/PhoB-type" evidence="7">
    <location>
        <begin position="126"/>
        <end position="226"/>
    </location>
</feature>
<sequence>MKNILIVEDDTILNHGICFNLNADGFNVIPVYNLNDAREILKENNIDLIILDVNLPDGNGFEFCKEIRQASNIGILFLTACDMETDIIKGFKLGADDYITKPFSINILTQRVGALIRRCSNKELEDEVLIDGDFNFNFDKMIVTKSKENIILSPIEYKILKKLVQCKKQIVTRQALIDFIWDNDGEYIEEHALTVNINRLRRKIDDKIATHKYIKTIYGMGYMWVGGKDEL</sequence>
<dbReference type="InterPro" id="IPR036388">
    <property type="entry name" value="WH-like_DNA-bd_sf"/>
</dbReference>
<dbReference type="PROSITE" id="PS50110">
    <property type="entry name" value="RESPONSE_REGULATORY"/>
    <property type="match status" value="1"/>
</dbReference>
<dbReference type="InterPro" id="IPR001789">
    <property type="entry name" value="Sig_transdc_resp-reg_receiver"/>
</dbReference>
<dbReference type="InterPro" id="IPR039420">
    <property type="entry name" value="WalR-like"/>
</dbReference>
<protein>
    <recommendedName>
        <fullName evidence="1">Stage 0 sporulation protein A homolog</fullName>
    </recommendedName>
</protein>
<dbReference type="EMBL" id="CEKZ01000003">
    <property type="protein sequence ID" value="CEQ03717.1"/>
    <property type="molecule type" value="Genomic_DNA"/>
</dbReference>
<evidence type="ECO:0000256" key="2">
    <source>
        <dbReference type="ARBA" id="ARBA00023015"/>
    </source>
</evidence>
<keyword evidence="6" id="KW-0597">Phosphoprotein</keyword>
<dbReference type="SUPFAM" id="SSF52172">
    <property type="entry name" value="CheY-like"/>
    <property type="match status" value="1"/>
</dbReference>
<keyword evidence="4" id="KW-0804">Transcription</keyword>
<dbReference type="GO" id="GO:0000156">
    <property type="term" value="F:phosphorelay response regulator activity"/>
    <property type="evidence" value="ECO:0007669"/>
    <property type="project" value="TreeGrafter"/>
</dbReference>
<evidence type="ECO:0000256" key="1">
    <source>
        <dbReference type="ARBA" id="ARBA00018672"/>
    </source>
</evidence>
<feature type="domain" description="OmpR/PhoB-type" evidence="9">
    <location>
        <begin position="126"/>
        <end position="226"/>
    </location>
</feature>
<name>A0A0C7PT36_PARSO</name>
<organism evidence="10 11">
    <name type="scientific">Paraclostridium sordellii</name>
    <name type="common">Clostridium sordellii</name>
    <dbReference type="NCBI Taxonomy" id="1505"/>
    <lineage>
        <taxon>Bacteria</taxon>
        <taxon>Bacillati</taxon>
        <taxon>Bacillota</taxon>
        <taxon>Clostridia</taxon>
        <taxon>Peptostreptococcales</taxon>
        <taxon>Peptostreptococcaceae</taxon>
        <taxon>Paraclostridium</taxon>
    </lineage>
</organism>
<dbReference type="SUPFAM" id="SSF46894">
    <property type="entry name" value="C-terminal effector domain of the bipartite response regulators"/>
    <property type="match status" value="1"/>
</dbReference>
<dbReference type="PROSITE" id="PS51755">
    <property type="entry name" value="OMPR_PHOB"/>
    <property type="match status" value="1"/>
</dbReference>
<dbReference type="Pfam" id="PF00072">
    <property type="entry name" value="Response_reg"/>
    <property type="match status" value="1"/>
</dbReference>
<dbReference type="Gene3D" id="6.10.250.690">
    <property type="match status" value="1"/>
</dbReference>
<dbReference type="GO" id="GO:0005829">
    <property type="term" value="C:cytosol"/>
    <property type="evidence" value="ECO:0007669"/>
    <property type="project" value="TreeGrafter"/>
</dbReference>
<dbReference type="CDD" id="cd17574">
    <property type="entry name" value="REC_OmpR"/>
    <property type="match status" value="1"/>
</dbReference>
<dbReference type="Proteomes" id="UP000049127">
    <property type="component" value="Unassembled WGS sequence"/>
</dbReference>
<evidence type="ECO:0000313" key="11">
    <source>
        <dbReference type="Proteomes" id="UP000049127"/>
    </source>
</evidence>
<dbReference type="Pfam" id="PF00486">
    <property type="entry name" value="Trans_reg_C"/>
    <property type="match status" value="1"/>
</dbReference>
<dbReference type="SMART" id="SM00862">
    <property type="entry name" value="Trans_reg_C"/>
    <property type="match status" value="1"/>
</dbReference>
<dbReference type="PANTHER" id="PTHR48111">
    <property type="entry name" value="REGULATOR OF RPOS"/>
    <property type="match status" value="1"/>
</dbReference>
<evidence type="ECO:0000313" key="10">
    <source>
        <dbReference type="EMBL" id="CEQ03717.1"/>
    </source>
</evidence>
<evidence type="ECO:0000256" key="7">
    <source>
        <dbReference type="PROSITE-ProRule" id="PRU01091"/>
    </source>
</evidence>
<dbReference type="InterPro" id="IPR016032">
    <property type="entry name" value="Sig_transdc_resp-reg_C-effctor"/>
</dbReference>
<comment type="function">
    <text evidence="5">May play the central regulatory role in sporulation. It may be an element of the effector pathway responsible for the activation of sporulation genes in response to nutritional stress. Spo0A may act in concert with spo0H (a sigma factor) to control the expression of some genes that are critical to the sporulation process.</text>
</comment>
<feature type="domain" description="Response regulatory" evidence="8">
    <location>
        <begin position="3"/>
        <end position="116"/>
    </location>
</feature>
<dbReference type="InterPro" id="IPR001867">
    <property type="entry name" value="OmpR/PhoB-type_DNA-bd"/>
</dbReference>
<dbReference type="OrthoDB" id="9803564at2"/>
<dbReference type="SMART" id="SM00448">
    <property type="entry name" value="REC"/>
    <property type="match status" value="1"/>
</dbReference>
<dbReference type="InterPro" id="IPR011006">
    <property type="entry name" value="CheY-like_superfamily"/>
</dbReference>
<dbReference type="RefSeq" id="WP_055333456.1">
    <property type="nucleotide sequence ID" value="NZ_CDNF01000003.1"/>
</dbReference>
<reference evidence="10 11" key="1">
    <citation type="submission" date="2015-01" db="EMBL/GenBank/DDBJ databases">
        <authorList>
            <person name="Aslett A.Martin."/>
            <person name="De Silva Nishadi"/>
        </authorList>
    </citation>
    <scope>NUCLEOTIDE SEQUENCE [LARGE SCALE GENOMIC DNA]</scope>
    <source>
        <strain evidence="10 11">R28058</strain>
    </source>
</reference>
<evidence type="ECO:0000256" key="4">
    <source>
        <dbReference type="ARBA" id="ARBA00023163"/>
    </source>
</evidence>
<accession>A0A0C7PT36</accession>
<dbReference type="PANTHER" id="PTHR48111:SF73">
    <property type="entry name" value="ALKALINE PHOSPHATASE SYNTHESIS TRANSCRIPTIONAL REGULATORY PROTEIN PHOP"/>
    <property type="match status" value="1"/>
</dbReference>